<dbReference type="InterPro" id="IPR050373">
    <property type="entry name" value="Fibrinogen_C-term_domain"/>
</dbReference>
<sequence length="217" mass="24611">MGVGALGFASSHGAYTSAIYRIALNPSRPLDVYCDLVTSGGGWTLIQRRMDGSVDFYRNWDEYKRGFGDKEGEFWLGLDNIHTLTSQRRYRVRFDMEDFEGNTSYAEYDDFRVGDEASKYKLVAVGAYSGDAGDSFLYQKNQSFSTKDVENDAHPTKNCARAYQGAWWYNQCHMCNPNGLYLGGANGAYAHAKGVTWKTWLGQNYSLKRIEIKVRPF</sequence>
<keyword evidence="4" id="KW-1185">Reference proteome</keyword>
<dbReference type="EMBL" id="DS469515">
    <property type="protein sequence ID" value="EDO48110.1"/>
    <property type="molecule type" value="Genomic_DNA"/>
</dbReference>
<feature type="domain" description="Fibrinogen C-terminal" evidence="2">
    <location>
        <begin position="1"/>
        <end position="217"/>
    </location>
</feature>
<dbReference type="InParanoid" id="A7RK58"/>
<protein>
    <recommendedName>
        <fullName evidence="2">Fibrinogen C-terminal domain-containing protein</fullName>
    </recommendedName>
</protein>
<keyword evidence="1" id="KW-1015">Disulfide bond</keyword>
<evidence type="ECO:0000259" key="2">
    <source>
        <dbReference type="PROSITE" id="PS51406"/>
    </source>
</evidence>
<evidence type="ECO:0000313" key="3">
    <source>
        <dbReference type="EMBL" id="EDO48110.1"/>
    </source>
</evidence>
<dbReference type="FunFam" id="3.90.215.10:FF:000001">
    <property type="entry name" value="Tenascin isoform 1"/>
    <property type="match status" value="1"/>
</dbReference>
<evidence type="ECO:0000256" key="1">
    <source>
        <dbReference type="ARBA" id="ARBA00023157"/>
    </source>
</evidence>
<dbReference type="OMA" id="GRGICWK"/>
<gene>
    <name evidence="3" type="ORF">NEMVEDRAFT_v1g198298</name>
</gene>
<dbReference type="PANTHER" id="PTHR19143:SF327">
    <property type="entry name" value="FI21813P1-RELATED"/>
    <property type="match status" value="1"/>
</dbReference>
<dbReference type="HOGENOM" id="CLU_038628_6_2_1"/>
<dbReference type="InterPro" id="IPR036056">
    <property type="entry name" value="Fibrinogen-like_C"/>
</dbReference>
<dbReference type="eggNOG" id="KOG2579">
    <property type="taxonomic scope" value="Eukaryota"/>
</dbReference>
<dbReference type="SMART" id="SM00186">
    <property type="entry name" value="FBG"/>
    <property type="match status" value="1"/>
</dbReference>
<dbReference type="Pfam" id="PF00147">
    <property type="entry name" value="Fibrinogen_C"/>
    <property type="match status" value="1"/>
</dbReference>
<dbReference type="PhylomeDB" id="A7RK58"/>
<dbReference type="SUPFAM" id="SSF56496">
    <property type="entry name" value="Fibrinogen C-terminal domain-like"/>
    <property type="match status" value="1"/>
</dbReference>
<dbReference type="InterPro" id="IPR014716">
    <property type="entry name" value="Fibrinogen_a/b/g_C_1"/>
</dbReference>
<dbReference type="InterPro" id="IPR002181">
    <property type="entry name" value="Fibrinogen_a/b/g_C_dom"/>
</dbReference>
<dbReference type="Proteomes" id="UP000001593">
    <property type="component" value="Unassembled WGS sequence"/>
</dbReference>
<evidence type="ECO:0000313" key="4">
    <source>
        <dbReference type="Proteomes" id="UP000001593"/>
    </source>
</evidence>
<proteinExistence type="predicted"/>
<dbReference type="STRING" id="45351.A7RK58"/>
<name>A7RK58_NEMVE</name>
<dbReference type="NCBIfam" id="NF040941">
    <property type="entry name" value="GGGWT_bact"/>
    <property type="match status" value="1"/>
</dbReference>
<reference evidence="3 4" key="1">
    <citation type="journal article" date="2007" name="Science">
        <title>Sea anemone genome reveals ancestral eumetazoan gene repertoire and genomic organization.</title>
        <authorList>
            <person name="Putnam N.H."/>
            <person name="Srivastava M."/>
            <person name="Hellsten U."/>
            <person name="Dirks B."/>
            <person name="Chapman J."/>
            <person name="Salamov A."/>
            <person name="Terry A."/>
            <person name="Shapiro H."/>
            <person name="Lindquist E."/>
            <person name="Kapitonov V.V."/>
            <person name="Jurka J."/>
            <person name="Genikhovich G."/>
            <person name="Grigoriev I.V."/>
            <person name="Lucas S.M."/>
            <person name="Steele R.E."/>
            <person name="Finnerty J.R."/>
            <person name="Technau U."/>
            <person name="Martindale M.Q."/>
            <person name="Rokhsar D.S."/>
        </authorList>
    </citation>
    <scope>NUCLEOTIDE SEQUENCE [LARGE SCALE GENOMIC DNA]</scope>
    <source>
        <strain evidence="4">CH2 X CH6</strain>
    </source>
</reference>
<organism evidence="3 4">
    <name type="scientific">Nematostella vectensis</name>
    <name type="common">Starlet sea anemone</name>
    <dbReference type="NCBI Taxonomy" id="45351"/>
    <lineage>
        <taxon>Eukaryota</taxon>
        <taxon>Metazoa</taxon>
        <taxon>Cnidaria</taxon>
        <taxon>Anthozoa</taxon>
        <taxon>Hexacorallia</taxon>
        <taxon>Actiniaria</taxon>
        <taxon>Edwardsiidae</taxon>
        <taxon>Nematostella</taxon>
    </lineage>
</organism>
<dbReference type="AlphaFoldDB" id="A7RK58"/>
<dbReference type="PANTHER" id="PTHR19143">
    <property type="entry name" value="FIBRINOGEN/TENASCIN/ANGIOPOEITIN"/>
    <property type="match status" value="1"/>
</dbReference>
<dbReference type="GO" id="GO:0005615">
    <property type="term" value="C:extracellular space"/>
    <property type="evidence" value="ECO:0000318"/>
    <property type="project" value="GO_Central"/>
</dbReference>
<accession>A7RK58</accession>
<dbReference type="Gene3D" id="3.90.215.10">
    <property type="entry name" value="Gamma Fibrinogen, chain A, domain 1"/>
    <property type="match status" value="1"/>
</dbReference>
<dbReference type="PROSITE" id="PS51406">
    <property type="entry name" value="FIBRINOGEN_C_2"/>
    <property type="match status" value="1"/>
</dbReference>
<dbReference type="CDD" id="cd00087">
    <property type="entry name" value="FReD"/>
    <property type="match status" value="1"/>
</dbReference>